<feature type="transmembrane region" description="Helical" evidence="2">
    <location>
        <begin position="34"/>
        <end position="54"/>
    </location>
</feature>
<dbReference type="AlphaFoldDB" id="A0A1R1PMS6"/>
<feature type="compositionally biased region" description="Polar residues" evidence="1">
    <location>
        <begin position="488"/>
        <end position="502"/>
    </location>
</feature>
<gene>
    <name evidence="3" type="ORF">AX774_g4248</name>
</gene>
<evidence type="ECO:0000256" key="2">
    <source>
        <dbReference type="SAM" id="Phobius"/>
    </source>
</evidence>
<sequence>MGNFEDANRLEDDKVVSLLFDTTSLLDYDKHVELIALEILFSYVFTALIFFHLTRFTSQWGSLRWHFMLCSREAMVSRTVMVTLLPKFLSRSVSRLKWLFEDAGRIGEVEEVAILPKNRKNFLDLVSKRSQALSKLEKEYVRILGNPCKSDGYSQEELYSRLKNENDVFNAQEKDYLRKHCKKGIDIDKSYQKLVGLKQKFKEIDLEARKYNVDHSEHYEKRVEKNDSSGEKFLGGSCIVNDIVTICQLTVFSILCTQKSCQPNAWPQLLLYFLPDTLRHCLSTTETFAAETHLKVESRFKYIPLYLLYNTPPSDSYNTSSSSFLSKNRRNQPASHRIHHPPLATFAYSKHKRQRSDTFSDPSKYSQRKNHLYPYHRFPNKSGLQLAEPNDKLRQRTQIQLMKKANHLARSRPSQSRAFRHAQNLVSNAERRCRTDNWGLPLFYHRNKSGDQSSSSHSSSTIPSATASIQSNSFEADSHNLKGDLNRTRASTYSNDSDSDYVTDTAPSAPKIHFTSTKTNSFPNARSLSVARSGSRSFFGSIGMIFTYTLVLCRKSFSFLGEFLISIRRFAFRKFNPASAIFDLSMSKKFGNTYTQISAKKKTNSTLAIPCNYQIYSASAQYNLQKSRHCDYRQPPMSLIQGILQGAIVDYHYPGYNKNFPALWLPVSS</sequence>
<comment type="caution">
    <text evidence="3">The sequence shown here is derived from an EMBL/GenBank/DDBJ whole genome shotgun (WGS) entry which is preliminary data.</text>
</comment>
<feature type="compositionally biased region" description="Basic and acidic residues" evidence="1">
    <location>
        <begin position="478"/>
        <end position="487"/>
    </location>
</feature>
<feature type="region of interest" description="Disordered" evidence="1">
    <location>
        <begin position="478"/>
        <end position="502"/>
    </location>
</feature>
<accession>A0A1R1PMS6</accession>
<organism evidence="3 4">
    <name type="scientific">Zancudomyces culisetae</name>
    <name type="common">Gut fungus</name>
    <name type="synonym">Smittium culisetae</name>
    <dbReference type="NCBI Taxonomy" id="1213189"/>
    <lineage>
        <taxon>Eukaryota</taxon>
        <taxon>Fungi</taxon>
        <taxon>Fungi incertae sedis</taxon>
        <taxon>Zoopagomycota</taxon>
        <taxon>Kickxellomycotina</taxon>
        <taxon>Harpellomycetes</taxon>
        <taxon>Harpellales</taxon>
        <taxon>Legeriomycetaceae</taxon>
        <taxon>Zancudomyces</taxon>
    </lineage>
</organism>
<dbReference type="EMBL" id="LSSK01000700">
    <property type="protein sequence ID" value="OMH82276.1"/>
    <property type="molecule type" value="Genomic_DNA"/>
</dbReference>
<dbReference type="Proteomes" id="UP000188320">
    <property type="component" value="Unassembled WGS sequence"/>
</dbReference>
<proteinExistence type="predicted"/>
<evidence type="ECO:0000313" key="4">
    <source>
        <dbReference type="Proteomes" id="UP000188320"/>
    </source>
</evidence>
<keyword evidence="2" id="KW-1133">Transmembrane helix</keyword>
<reference evidence="4" key="1">
    <citation type="submission" date="2017-01" db="EMBL/GenBank/DDBJ databases">
        <authorList>
            <person name="Wang Y."/>
            <person name="White M."/>
            <person name="Kvist S."/>
            <person name="Moncalvo J.-M."/>
        </authorList>
    </citation>
    <scope>NUCLEOTIDE SEQUENCE [LARGE SCALE GENOMIC DNA]</scope>
    <source>
        <strain evidence="4">COL-18-3</strain>
    </source>
</reference>
<keyword evidence="4" id="KW-1185">Reference proteome</keyword>
<dbReference type="OrthoDB" id="1689567at2759"/>
<evidence type="ECO:0000313" key="3">
    <source>
        <dbReference type="EMBL" id="OMH82276.1"/>
    </source>
</evidence>
<protein>
    <submittedName>
        <fullName evidence="3">Uncharacterized protein</fullName>
    </submittedName>
</protein>
<keyword evidence="2" id="KW-0812">Transmembrane</keyword>
<name>A0A1R1PMS6_ZANCU</name>
<keyword evidence="2" id="KW-0472">Membrane</keyword>
<evidence type="ECO:0000256" key="1">
    <source>
        <dbReference type="SAM" id="MobiDB-lite"/>
    </source>
</evidence>